<dbReference type="EMBL" id="BSXN01000114">
    <property type="protein sequence ID" value="GME67177.1"/>
    <property type="molecule type" value="Genomic_DNA"/>
</dbReference>
<organism evidence="1 2">
    <name type="scientific">Candida boidinii</name>
    <name type="common">Yeast</name>
    <dbReference type="NCBI Taxonomy" id="5477"/>
    <lineage>
        <taxon>Eukaryota</taxon>
        <taxon>Fungi</taxon>
        <taxon>Dikarya</taxon>
        <taxon>Ascomycota</taxon>
        <taxon>Saccharomycotina</taxon>
        <taxon>Pichiomycetes</taxon>
        <taxon>Pichiales</taxon>
        <taxon>Pichiaceae</taxon>
        <taxon>Ogataea</taxon>
        <taxon>Ogataea/Candida clade</taxon>
    </lineage>
</organism>
<keyword evidence="2" id="KW-1185">Reference proteome</keyword>
<dbReference type="AlphaFoldDB" id="A0A9W6WEM2"/>
<sequence length="109" mass="11839">MIWWIASNESVKTKVIPKPESCQARLFLVKNPKPRIKTRSTECPHFASSTTIVESGTCSPGKSQCNEMVLVPFNLWFGASMGQATVNDEGNFGGKLWSGCGSLGSCPQQ</sequence>
<proteinExistence type="predicted"/>
<dbReference type="Proteomes" id="UP001165120">
    <property type="component" value="Unassembled WGS sequence"/>
</dbReference>
<accession>A0A9W6WEM2</accession>
<comment type="caution">
    <text evidence="1">The sequence shown here is derived from an EMBL/GenBank/DDBJ whole genome shotgun (WGS) entry which is preliminary data.</text>
</comment>
<evidence type="ECO:0000313" key="1">
    <source>
        <dbReference type="EMBL" id="GME67177.1"/>
    </source>
</evidence>
<protein>
    <submittedName>
        <fullName evidence="1">Unnamed protein product</fullName>
    </submittedName>
</protein>
<name>A0A9W6WEM2_CANBO</name>
<evidence type="ECO:0000313" key="2">
    <source>
        <dbReference type="Proteomes" id="UP001165120"/>
    </source>
</evidence>
<reference evidence="1" key="1">
    <citation type="submission" date="2023-04" db="EMBL/GenBank/DDBJ databases">
        <title>Candida boidinii NBRC 10035.</title>
        <authorList>
            <person name="Ichikawa N."/>
            <person name="Sato H."/>
            <person name="Tonouchi N."/>
        </authorList>
    </citation>
    <scope>NUCLEOTIDE SEQUENCE</scope>
    <source>
        <strain evidence="1">NBRC 10035</strain>
    </source>
</reference>
<gene>
    <name evidence="1" type="ORF">Cboi02_000060600</name>
</gene>